<dbReference type="Pfam" id="PF01667">
    <property type="entry name" value="Ribosomal_S27e"/>
    <property type="match status" value="1"/>
</dbReference>
<protein>
    <submittedName>
        <fullName evidence="6">(raccoon dog) hypothetical protein</fullName>
    </submittedName>
</protein>
<dbReference type="Proteomes" id="UP000645828">
    <property type="component" value="Unassembled WGS sequence"/>
</dbReference>
<dbReference type="GO" id="GO:0003735">
    <property type="term" value="F:structural constituent of ribosome"/>
    <property type="evidence" value="ECO:0007669"/>
    <property type="project" value="InterPro"/>
</dbReference>
<comment type="cofactor">
    <cofactor evidence="1">
        <name>Zn(2+)</name>
        <dbReference type="ChEBI" id="CHEBI:29105"/>
    </cofactor>
</comment>
<evidence type="ECO:0000313" key="6">
    <source>
        <dbReference type="EMBL" id="CAD7670528.1"/>
    </source>
</evidence>
<dbReference type="GO" id="GO:1990904">
    <property type="term" value="C:ribonucleoprotein complex"/>
    <property type="evidence" value="ECO:0007669"/>
    <property type="project" value="UniProtKB-KW"/>
</dbReference>
<sequence>MDTKCSGCYKITAVLGHAQGMVLCVGCSIVLCQAVGGKARLMEGCSFGQKQYLICPGSK</sequence>
<dbReference type="SUPFAM" id="SSF57829">
    <property type="entry name" value="Zn-binding ribosomal proteins"/>
    <property type="match status" value="1"/>
</dbReference>
<evidence type="ECO:0000313" key="7">
    <source>
        <dbReference type="Proteomes" id="UP000645828"/>
    </source>
</evidence>
<accession>A0A811Y186</accession>
<keyword evidence="4" id="KW-0689">Ribosomal protein</keyword>
<evidence type="ECO:0000256" key="4">
    <source>
        <dbReference type="ARBA" id="ARBA00022980"/>
    </source>
</evidence>
<dbReference type="InterPro" id="IPR000592">
    <property type="entry name" value="Ribosomal_eS27"/>
</dbReference>
<proteinExistence type="inferred from homology"/>
<dbReference type="GO" id="GO:0006412">
    <property type="term" value="P:translation"/>
    <property type="evidence" value="ECO:0007669"/>
    <property type="project" value="InterPro"/>
</dbReference>
<dbReference type="Gene3D" id="2.20.25.100">
    <property type="entry name" value="Zn-binding ribosomal proteins"/>
    <property type="match status" value="1"/>
</dbReference>
<dbReference type="AlphaFoldDB" id="A0A811Y186"/>
<name>A0A811Y186_NYCPR</name>
<keyword evidence="5" id="KW-0687">Ribonucleoprotein</keyword>
<gene>
    <name evidence="6" type="ORF">NYPRO_LOCUS3323</name>
</gene>
<organism evidence="6 7">
    <name type="scientific">Nyctereutes procyonoides</name>
    <name type="common">Raccoon dog</name>
    <name type="synonym">Canis procyonoides</name>
    <dbReference type="NCBI Taxonomy" id="34880"/>
    <lineage>
        <taxon>Eukaryota</taxon>
        <taxon>Metazoa</taxon>
        <taxon>Chordata</taxon>
        <taxon>Craniata</taxon>
        <taxon>Vertebrata</taxon>
        <taxon>Euteleostomi</taxon>
        <taxon>Mammalia</taxon>
        <taxon>Eutheria</taxon>
        <taxon>Laurasiatheria</taxon>
        <taxon>Carnivora</taxon>
        <taxon>Caniformia</taxon>
        <taxon>Canidae</taxon>
        <taxon>Nyctereutes</taxon>
    </lineage>
</organism>
<keyword evidence="3" id="KW-0862">Zinc</keyword>
<dbReference type="EMBL" id="CAJHUB010000658">
    <property type="protein sequence ID" value="CAD7670528.1"/>
    <property type="molecule type" value="Genomic_DNA"/>
</dbReference>
<evidence type="ECO:0000256" key="1">
    <source>
        <dbReference type="ARBA" id="ARBA00001947"/>
    </source>
</evidence>
<reference evidence="6" key="1">
    <citation type="submission" date="2020-12" db="EMBL/GenBank/DDBJ databases">
        <authorList>
            <consortium name="Molecular Ecology Group"/>
        </authorList>
    </citation>
    <scope>NUCLEOTIDE SEQUENCE</scope>
    <source>
        <strain evidence="6">TBG_1078</strain>
    </source>
</reference>
<dbReference type="InterPro" id="IPR011332">
    <property type="entry name" value="Ribosomal_zn-bd"/>
</dbReference>
<dbReference type="GO" id="GO:0005840">
    <property type="term" value="C:ribosome"/>
    <property type="evidence" value="ECO:0007669"/>
    <property type="project" value="UniProtKB-KW"/>
</dbReference>
<dbReference type="PANTHER" id="PTHR11594">
    <property type="entry name" value="40S RIBOSOMAL PROTEIN S27"/>
    <property type="match status" value="1"/>
</dbReference>
<evidence type="ECO:0000256" key="5">
    <source>
        <dbReference type="ARBA" id="ARBA00023274"/>
    </source>
</evidence>
<comment type="caution">
    <text evidence="6">The sequence shown here is derived from an EMBL/GenBank/DDBJ whole genome shotgun (WGS) entry which is preliminary data.</text>
</comment>
<keyword evidence="7" id="KW-1185">Reference proteome</keyword>
<evidence type="ECO:0000256" key="3">
    <source>
        <dbReference type="ARBA" id="ARBA00022833"/>
    </source>
</evidence>
<evidence type="ECO:0000256" key="2">
    <source>
        <dbReference type="ARBA" id="ARBA00010919"/>
    </source>
</evidence>
<dbReference type="InterPro" id="IPR023407">
    <property type="entry name" value="Ribosomal_eS27_Zn-bd_dom_sf"/>
</dbReference>
<comment type="similarity">
    <text evidence="2">Belongs to the eukaryotic ribosomal protein eS27 family.</text>
</comment>